<dbReference type="FunFam" id="3.20.20.100:FF:000006">
    <property type="entry name" value="Aldo-keto reductase family 1 member A1"/>
    <property type="match status" value="1"/>
</dbReference>
<evidence type="ECO:0000313" key="9">
    <source>
        <dbReference type="Proteomes" id="UP001153636"/>
    </source>
</evidence>
<dbReference type="EMBL" id="OV651821">
    <property type="protein sequence ID" value="CAH1115321.1"/>
    <property type="molecule type" value="Genomic_DNA"/>
</dbReference>
<dbReference type="InterPro" id="IPR036812">
    <property type="entry name" value="NAD(P)_OxRdtase_dom_sf"/>
</dbReference>
<dbReference type="Pfam" id="PF00248">
    <property type="entry name" value="Aldo_ket_red"/>
    <property type="match status" value="1"/>
</dbReference>
<accession>A0A9P0DAE3</accession>
<evidence type="ECO:0000256" key="2">
    <source>
        <dbReference type="ARBA" id="ARBA00022857"/>
    </source>
</evidence>
<dbReference type="Proteomes" id="UP001153636">
    <property type="component" value="Chromosome 9"/>
</dbReference>
<sequence length="328" mass="37619">MAAQMYMEMGDDIKMPSIGYGTFLCNDEQELETALNAALEVGYRHVDTALFYANEHIVGKVVKEWIDAEKLTREDIFITTKLPIFGVHEDLVEEFIVKSLENLGLDYIDLYLIHFPVHMNYDEGLDNPKFLKTDHIAVWKKMEEQVDEGRTKTIGLSNFNIEQVDRIVQDARIKPSCLQIENHIYLQQRELVKYCQDNGIVVVGYSTLGSPGYNSFYASIGKPTRDLPNLFQDPIVVILAEKYEKTAAQILLRFQLQRDIVVIPKSVNLTRIEENFNIFDFSINEEDMSKLEALDVGEAARIVDFGALSPKLLEQPEWPWPTFNKASE</sequence>
<dbReference type="InterPro" id="IPR020471">
    <property type="entry name" value="AKR"/>
</dbReference>
<dbReference type="PIRSF" id="PIRSF000097">
    <property type="entry name" value="AKR"/>
    <property type="match status" value="1"/>
</dbReference>
<keyword evidence="2" id="KW-0521">NADP</keyword>
<gene>
    <name evidence="8" type="ORF">PSYICH_LOCUS15591</name>
</gene>
<dbReference type="OrthoDB" id="416253at2759"/>
<name>A0A9P0DAE3_9CUCU</name>
<dbReference type="PROSITE" id="PS00798">
    <property type="entry name" value="ALDOKETO_REDUCTASE_1"/>
    <property type="match status" value="1"/>
</dbReference>
<protein>
    <recommendedName>
        <fullName evidence="7">NADP-dependent oxidoreductase domain-containing protein</fullName>
    </recommendedName>
</protein>
<dbReference type="GO" id="GO:0016491">
    <property type="term" value="F:oxidoreductase activity"/>
    <property type="evidence" value="ECO:0007669"/>
    <property type="project" value="UniProtKB-KW"/>
</dbReference>
<dbReference type="PROSITE" id="PS00063">
    <property type="entry name" value="ALDOKETO_REDUCTASE_3"/>
    <property type="match status" value="1"/>
</dbReference>
<feature type="site" description="Lowers pKa of active site Tyr" evidence="6">
    <location>
        <position position="81"/>
    </location>
</feature>
<feature type="binding site" evidence="5">
    <location>
        <position position="114"/>
    </location>
    <ligand>
        <name>substrate</name>
    </ligand>
</feature>
<dbReference type="PROSITE" id="PS00062">
    <property type="entry name" value="ALDOKETO_REDUCTASE_2"/>
    <property type="match status" value="1"/>
</dbReference>
<dbReference type="PRINTS" id="PR00069">
    <property type="entry name" value="ALDKETRDTASE"/>
</dbReference>
<evidence type="ECO:0000256" key="5">
    <source>
        <dbReference type="PIRSR" id="PIRSR000097-2"/>
    </source>
</evidence>
<feature type="domain" description="NADP-dependent oxidoreductase" evidence="7">
    <location>
        <begin position="18"/>
        <end position="295"/>
    </location>
</feature>
<evidence type="ECO:0000313" key="8">
    <source>
        <dbReference type="EMBL" id="CAH1115321.1"/>
    </source>
</evidence>
<evidence type="ECO:0000259" key="7">
    <source>
        <dbReference type="Pfam" id="PF00248"/>
    </source>
</evidence>
<organism evidence="8 9">
    <name type="scientific">Psylliodes chrysocephalus</name>
    <dbReference type="NCBI Taxonomy" id="3402493"/>
    <lineage>
        <taxon>Eukaryota</taxon>
        <taxon>Metazoa</taxon>
        <taxon>Ecdysozoa</taxon>
        <taxon>Arthropoda</taxon>
        <taxon>Hexapoda</taxon>
        <taxon>Insecta</taxon>
        <taxon>Pterygota</taxon>
        <taxon>Neoptera</taxon>
        <taxon>Endopterygota</taxon>
        <taxon>Coleoptera</taxon>
        <taxon>Polyphaga</taxon>
        <taxon>Cucujiformia</taxon>
        <taxon>Chrysomeloidea</taxon>
        <taxon>Chrysomelidae</taxon>
        <taxon>Galerucinae</taxon>
        <taxon>Alticini</taxon>
        <taxon>Psylliodes</taxon>
    </lineage>
</organism>
<evidence type="ECO:0000256" key="4">
    <source>
        <dbReference type="PIRSR" id="PIRSR000097-1"/>
    </source>
</evidence>
<evidence type="ECO:0000256" key="3">
    <source>
        <dbReference type="ARBA" id="ARBA00023002"/>
    </source>
</evidence>
<reference evidence="8" key="1">
    <citation type="submission" date="2022-01" db="EMBL/GenBank/DDBJ databases">
        <authorList>
            <person name="King R."/>
        </authorList>
    </citation>
    <scope>NUCLEOTIDE SEQUENCE</scope>
</reference>
<dbReference type="AlphaFoldDB" id="A0A9P0DAE3"/>
<dbReference type="InterPro" id="IPR018170">
    <property type="entry name" value="Aldo/ket_reductase_CS"/>
</dbReference>
<dbReference type="Gene3D" id="3.20.20.100">
    <property type="entry name" value="NADP-dependent oxidoreductase domain"/>
    <property type="match status" value="1"/>
</dbReference>
<feature type="active site" description="Proton donor" evidence="4">
    <location>
        <position position="52"/>
    </location>
</feature>
<dbReference type="PANTHER" id="PTHR11732">
    <property type="entry name" value="ALDO/KETO REDUCTASE"/>
    <property type="match status" value="1"/>
</dbReference>
<evidence type="ECO:0000256" key="1">
    <source>
        <dbReference type="ARBA" id="ARBA00007905"/>
    </source>
</evidence>
<dbReference type="SUPFAM" id="SSF51430">
    <property type="entry name" value="NAD(P)-linked oxidoreductase"/>
    <property type="match status" value="1"/>
</dbReference>
<comment type="similarity">
    <text evidence="1">Belongs to the aldo/keto reductase family.</text>
</comment>
<dbReference type="InterPro" id="IPR023210">
    <property type="entry name" value="NADP_OxRdtase_dom"/>
</dbReference>
<keyword evidence="3" id="KW-0560">Oxidoreductase</keyword>
<evidence type="ECO:0000256" key="6">
    <source>
        <dbReference type="PIRSR" id="PIRSR000097-3"/>
    </source>
</evidence>
<keyword evidence="9" id="KW-1185">Reference proteome</keyword>
<proteinExistence type="inferred from homology"/>